<dbReference type="PROSITE" id="PS00028">
    <property type="entry name" value="ZINC_FINGER_C2H2_1"/>
    <property type="match status" value="1"/>
</dbReference>
<accession>A0A8S0TB29</accession>
<dbReference type="InterPro" id="IPR036236">
    <property type="entry name" value="Znf_C2H2_sf"/>
</dbReference>
<dbReference type="PANTHER" id="PTHR46353">
    <property type="entry name" value="ZINC FINGER PROTEIN 5"/>
    <property type="match status" value="1"/>
</dbReference>
<dbReference type="GO" id="GO:0010090">
    <property type="term" value="P:trichome morphogenesis"/>
    <property type="evidence" value="ECO:0007669"/>
    <property type="project" value="InterPro"/>
</dbReference>
<dbReference type="EMBL" id="CACTIH010005754">
    <property type="protein sequence ID" value="CAA3001379.1"/>
    <property type="molecule type" value="Genomic_DNA"/>
</dbReference>
<keyword evidence="1" id="KW-0863">Zinc-finger</keyword>
<dbReference type="OrthoDB" id="906552at2759"/>
<proteinExistence type="predicted"/>
<evidence type="ECO:0000259" key="3">
    <source>
        <dbReference type="PROSITE" id="PS50157"/>
    </source>
</evidence>
<reference evidence="4 5" key="1">
    <citation type="submission" date="2019-12" db="EMBL/GenBank/DDBJ databases">
        <authorList>
            <person name="Alioto T."/>
            <person name="Alioto T."/>
            <person name="Gomez Garrido J."/>
        </authorList>
    </citation>
    <scope>NUCLEOTIDE SEQUENCE [LARGE SCALE GENOMIC DNA]</scope>
</reference>
<evidence type="ECO:0000256" key="1">
    <source>
        <dbReference type="PROSITE-ProRule" id="PRU00042"/>
    </source>
</evidence>
<dbReference type="AlphaFoldDB" id="A0A8S0TB29"/>
<dbReference type="Proteomes" id="UP000594638">
    <property type="component" value="Unassembled WGS sequence"/>
</dbReference>
<dbReference type="InterPro" id="IPR013087">
    <property type="entry name" value="Znf_C2H2_type"/>
</dbReference>
<dbReference type="GO" id="GO:0003700">
    <property type="term" value="F:DNA-binding transcription factor activity"/>
    <property type="evidence" value="ECO:0007669"/>
    <property type="project" value="TreeGrafter"/>
</dbReference>
<dbReference type="PANTHER" id="PTHR46353:SF5">
    <property type="entry name" value="ZINC FINGER PROTEIN 5"/>
    <property type="match status" value="1"/>
</dbReference>
<name>A0A8S0TB29_OLEEU</name>
<gene>
    <name evidence="4" type="ORF">OLEA9_A039091</name>
</gene>
<dbReference type="GO" id="GO:0005634">
    <property type="term" value="C:nucleus"/>
    <property type="evidence" value="ECO:0007669"/>
    <property type="project" value="TreeGrafter"/>
</dbReference>
<dbReference type="GO" id="GO:0000976">
    <property type="term" value="F:transcription cis-regulatory region binding"/>
    <property type="evidence" value="ECO:0007669"/>
    <property type="project" value="TreeGrafter"/>
</dbReference>
<evidence type="ECO:0000313" key="4">
    <source>
        <dbReference type="EMBL" id="CAA3001379.1"/>
    </source>
</evidence>
<keyword evidence="1" id="KW-0862">Zinc</keyword>
<evidence type="ECO:0000256" key="2">
    <source>
        <dbReference type="SAM" id="MobiDB-lite"/>
    </source>
</evidence>
<keyword evidence="5" id="KW-1185">Reference proteome</keyword>
<feature type="region of interest" description="Disordered" evidence="2">
    <location>
        <begin position="27"/>
        <end position="57"/>
    </location>
</feature>
<organism evidence="4 5">
    <name type="scientific">Olea europaea subsp. europaea</name>
    <dbReference type="NCBI Taxonomy" id="158383"/>
    <lineage>
        <taxon>Eukaryota</taxon>
        <taxon>Viridiplantae</taxon>
        <taxon>Streptophyta</taxon>
        <taxon>Embryophyta</taxon>
        <taxon>Tracheophyta</taxon>
        <taxon>Spermatophyta</taxon>
        <taxon>Magnoliopsida</taxon>
        <taxon>eudicotyledons</taxon>
        <taxon>Gunneridae</taxon>
        <taxon>Pentapetalae</taxon>
        <taxon>asterids</taxon>
        <taxon>lamiids</taxon>
        <taxon>Lamiales</taxon>
        <taxon>Oleaceae</taxon>
        <taxon>Oleeae</taxon>
        <taxon>Olea</taxon>
    </lineage>
</organism>
<dbReference type="Gene3D" id="3.30.160.60">
    <property type="entry name" value="Classic Zinc Finger"/>
    <property type="match status" value="1"/>
</dbReference>
<feature type="domain" description="C2H2-type" evidence="3">
    <location>
        <begin position="67"/>
        <end position="94"/>
    </location>
</feature>
<dbReference type="GO" id="GO:0009736">
    <property type="term" value="P:cytokinin-activated signaling pathway"/>
    <property type="evidence" value="ECO:0007669"/>
    <property type="project" value="TreeGrafter"/>
</dbReference>
<dbReference type="SUPFAM" id="SSF57667">
    <property type="entry name" value="beta-beta-alpha zinc fingers"/>
    <property type="match status" value="1"/>
</dbReference>
<dbReference type="GO" id="GO:0008270">
    <property type="term" value="F:zinc ion binding"/>
    <property type="evidence" value="ECO:0007669"/>
    <property type="project" value="UniProtKB-KW"/>
</dbReference>
<evidence type="ECO:0000313" key="5">
    <source>
        <dbReference type="Proteomes" id="UP000594638"/>
    </source>
</evidence>
<protein>
    <submittedName>
        <fullName evidence="4">Zinc finger 5-like</fullName>
    </submittedName>
</protein>
<dbReference type="PROSITE" id="PS50157">
    <property type="entry name" value="ZINC_FINGER_C2H2_2"/>
    <property type="match status" value="1"/>
</dbReference>
<comment type="caution">
    <text evidence="4">The sequence shown here is derived from an EMBL/GenBank/DDBJ whole genome shotgun (WGS) entry which is preliminary data.</text>
</comment>
<sequence length="215" mass="24455">MGKDFSVHEFTDASPPKKLKLFGFELNPHENPSAERDESVNSSSSSSIVTNQKHVSEAKSLTDDKKFECQFCYKEFANSQALGGHQNAHKKERMRKKRLQLQARKASNSYFTQPFQNSHYFNFHRSGFSIYRESQINSHPYNCRVEADINGHEISMSAAAAALPAQDKRSRFTLTHAGKSRTTKLVSNPSYLPSSKQKFECLDLQLGLSFCSRRH</sequence>
<dbReference type="InterPro" id="IPR044299">
    <property type="entry name" value="GIS3/ZFP5/ZFP6"/>
</dbReference>
<dbReference type="GO" id="GO:0009740">
    <property type="term" value="P:gibberellic acid mediated signaling pathway"/>
    <property type="evidence" value="ECO:0007669"/>
    <property type="project" value="TreeGrafter"/>
</dbReference>
<keyword evidence="1" id="KW-0479">Metal-binding</keyword>
<dbReference type="Gramene" id="OE9A039091T1">
    <property type="protein sequence ID" value="OE9A039091C1"/>
    <property type="gene ID" value="OE9A039091"/>
</dbReference>